<organism evidence="4 5">
    <name type="scientific">Rhodovastum atsumiense</name>
    <dbReference type="NCBI Taxonomy" id="504468"/>
    <lineage>
        <taxon>Bacteria</taxon>
        <taxon>Pseudomonadati</taxon>
        <taxon>Pseudomonadota</taxon>
        <taxon>Alphaproteobacteria</taxon>
        <taxon>Acetobacterales</taxon>
        <taxon>Acetobacteraceae</taxon>
        <taxon>Rhodovastum</taxon>
    </lineage>
</organism>
<dbReference type="Gene3D" id="3.90.550.10">
    <property type="entry name" value="Spore Coat Polysaccharide Biosynthesis Protein SpsA, Chain A"/>
    <property type="match status" value="1"/>
</dbReference>
<dbReference type="SUPFAM" id="SSF53448">
    <property type="entry name" value="Nucleotide-diphospho-sugar transferases"/>
    <property type="match status" value="1"/>
</dbReference>
<keyword evidence="4" id="KW-0808">Transferase</keyword>
<keyword evidence="5" id="KW-1185">Reference proteome</keyword>
<protein>
    <submittedName>
        <fullName evidence="4">Glycosyltransferase family 2 protein</fullName>
    </submittedName>
</protein>
<comment type="subcellular location">
    <subcellularLocation>
        <location evidence="1">Membrane</location>
        <topology evidence="1">Single-pass membrane protein</topology>
    </subcellularLocation>
</comment>
<name>A0A5M6IM04_9PROT</name>
<sequence>MAVSRDNLAVYCTAARKAKSRLALRQILADLVLFHFHLDPNFLTAVRFLDALYAEIKLDIENLNLSAPDAHFAESCWNALINWPLPVEENSYRVRQASANYDFIVENREVSDWSLFKTINFVVLVSLQCTKHAAVVTSIRNEGLSILEWIAHYQAIGFEGIYIYANSNTDESSTLLKNLAHHGIIHYIENENGKNVSPQRKAFEHSIHFLHDIRKYEWVCYLDADEFLIPRCEPELTIQKLTEHVEHKLGSDRPIAILYNWKWFGSENAFERTDGLLLERFVYSKHNKHVKTLSKLWSIISMWPIHFPIFLPGVSVYNSSLQEIPIPMVEIEPTYGTGQINHYWNKSFCEFVIKKFRGRGALAMDGEQRPFETFFQWGNNYEKGNYDPPIERILTATRVTYSKLLQLEGVADALYRVEEVTKAELEKIDKQFNLRAVYEKKGRL</sequence>
<dbReference type="RefSeq" id="WP_150045240.1">
    <property type="nucleotide sequence ID" value="NZ_OW485601.1"/>
</dbReference>
<comment type="caution">
    <text evidence="4">The sequence shown here is derived from an EMBL/GenBank/DDBJ whole genome shotgun (WGS) entry which is preliminary data.</text>
</comment>
<evidence type="ECO:0000256" key="3">
    <source>
        <dbReference type="ARBA" id="ARBA00022989"/>
    </source>
</evidence>
<reference evidence="4 5" key="1">
    <citation type="submission" date="2019-09" db="EMBL/GenBank/DDBJ databases">
        <title>Genome sequence of Rhodovastum atsumiense, a diverse member of the Acetobacteraceae family of non-sulfur purple photosynthetic bacteria.</title>
        <authorList>
            <person name="Meyer T."/>
            <person name="Kyndt J."/>
        </authorList>
    </citation>
    <scope>NUCLEOTIDE SEQUENCE [LARGE SCALE GENOMIC DNA]</scope>
    <source>
        <strain evidence="4 5">DSM 21279</strain>
    </source>
</reference>
<evidence type="ECO:0000313" key="5">
    <source>
        <dbReference type="Proteomes" id="UP000325255"/>
    </source>
</evidence>
<gene>
    <name evidence="4" type="ORF">F1189_28325</name>
</gene>
<dbReference type="Pfam" id="PF13704">
    <property type="entry name" value="Glyco_tranf_2_4"/>
    <property type="match status" value="1"/>
</dbReference>
<dbReference type="EMBL" id="VWPK01000076">
    <property type="protein sequence ID" value="KAA5608588.1"/>
    <property type="molecule type" value="Genomic_DNA"/>
</dbReference>
<dbReference type="GO" id="GO:0005737">
    <property type="term" value="C:cytoplasm"/>
    <property type="evidence" value="ECO:0007669"/>
    <property type="project" value="TreeGrafter"/>
</dbReference>
<proteinExistence type="predicted"/>
<evidence type="ECO:0000256" key="2">
    <source>
        <dbReference type="ARBA" id="ARBA00022692"/>
    </source>
</evidence>
<dbReference type="OrthoDB" id="1997677at2"/>
<evidence type="ECO:0000256" key="1">
    <source>
        <dbReference type="ARBA" id="ARBA00004167"/>
    </source>
</evidence>
<dbReference type="PANTHER" id="PTHR21461:SF69">
    <property type="entry name" value="GLYCOSYLTRANSFERASE FAMILY 92 PROTEIN"/>
    <property type="match status" value="1"/>
</dbReference>
<accession>A0A5M6IM04</accession>
<dbReference type="Proteomes" id="UP000325255">
    <property type="component" value="Unassembled WGS sequence"/>
</dbReference>
<dbReference type="GO" id="GO:0016757">
    <property type="term" value="F:glycosyltransferase activity"/>
    <property type="evidence" value="ECO:0007669"/>
    <property type="project" value="TreeGrafter"/>
</dbReference>
<keyword evidence="3" id="KW-1133">Transmembrane helix</keyword>
<evidence type="ECO:0000313" key="4">
    <source>
        <dbReference type="EMBL" id="KAA5608588.1"/>
    </source>
</evidence>
<dbReference type="InterPro" id="IPR029044">
    <property type="entry name" value="Nucleotide-diphossugar_trans"/>
</dbReference>
<dbReference type="PANTHER" id="PTHR21461">
    <property type="entry name" value="GLYCOSYLTRANSFERASE FAMILY 92 PROTEIN"/>
    <property type="match status" value="1"/>
</dbReference>
<dbReference type="GO" id="GO:0016020">
    <property type="term" value="C:membrane"/>
    <property type="evidence" value="ECO:0007669"/>
    <property type="project" value="UniProtKB-SubCell"/>
</dbReference>
<keyword evidence="3" id="KW-0472">Membrane</keyword>
<dbReference type="AlphaFoldDB" id="A0A5M6IM04"/>
<keyword evidence="2" id="KW-0812">Transmembrane</keyword>